<gene>
    <name evidence="1" type="primary">detP</name>
</gene>
<protein>
    <submittedName>
        <fullName evidence="1">Uncharacterized protein</fullName>
    </submittedName>
</protein>
<name>X5FWX8_ECOLX</name>
<sequence>MSSPYLILSGFLMLLKVNLSVSIQYHNPHLYFLSRCRLYWRKHGYMPVLNGKSII</sequence>
<dbReference type="EMBL" id="KF678353">
    <property type="protein sequence ID" value="AHW84580.1"/>
    <property type="molecule type" value="Genomic_DNA"/>
</dbReference>
<proteinExistence type="predicted"/>
<organism evidence="1">
    <name type="scientific">Escherichia coli</name>
    <dbReference type="NCBI Taxonomy" id="562"/>
    <lineage>
        <taxon>Bacteria</taxon>
        <taxon>Pseudomonadati</taxon>
        <taxon>Pseudomonadota</taxon>
        <taxon>Gammaproteobacteria</taxon>
        <taxon>Enterobacterales</taxon>
        <taxon>Enterobacteriaceae</taxon>
        <taxon>Escherichia</taxon>
    </lineage>
</organism>
<evidence type="ECO:0000313" key="1">
    <source>
        <dbReference type="EMBL" id="AHW84580.1"/>
    </source>
</evidence>
<accession>X5FWX8</accession>
<dbReference type="AlphaFoldDB" id="X5FWX8"/>
<reference evidence="1" key="1">
    <citation type="journal article" date="2013" name="Infect. Genet. Evol.">
        <title>Genetic diversity and features analysis of type VI secretion systems loci in avian pathogenic Escherichia coli by wide genomic scanning.</title>
        <authorList>
            <person name="Ma J."/>
            <person name="Sun M."/>
            <person name="Bao Y."/>
            <person name="Pan Z."/>
            <person name="Zhang W."/>
            <person name="Lu C."/>
            <person name="Yao H."/>
        </authorList>
    </citation>
    <scope>NUCLEOTIDE SEQUENCE</scope>
    <source>
        <strain evidence="1">ED205</strain>
    </source>
</reference>